<evidence type="ECO:0000313" key="1">
    <source>
        <dbReference type="EMBL" id="MBU9695509.1"/>
    </source>
</evidence>
<dbReference type="CDD" id="cd00085">
    <property type="entry name" value="HNHc"/>
    <property type="match status" value="1"/>
</dbReference>
<evidence type="ECO:0000313" key="2">
    <source>
        <dbReference type="Proteomes" id="UP001196248"/>
    </source>
</evidence>
<dbReference type="GO" id="GO:0004519">
    <property type="term" value="F:endonuclease activity"/>
    <property type="evidence" value="ECO:0007669"/>
    <property type="project" value="UniProtKB-KW"/>
</dbReference>
<dbReference type="InterPro" id="IPR003615">
    <property type="entry name" value="HNH_nuc"/>
</dbReference>
<accession>A0ABS6IVH5</accession>
<protein>
    <submittedName>
        <fullName evidence="1">HNH endonuclease</fullName>
    </submittedName>
</protein>
<dbReference type="EMBL" id="JAHPJJ010000013">
    <property type="protein sequence ID" value="MBU9695509.1"/>
    <property type="molecule type" value="Genomic_DNA"/>
</dbReference>
<sequence length="173" mass="21250">MRTHECWYRGCHELCTPGHDYCSKHEQEHKQAELQRLHEYHQTEQYHQYHNEWQRIYNEEQRDPVANAFYHSTQWTKLRDYVKRRDMMIDGSTGKALSDHDYIVDHIIPRKYCDNPFDENNLWLLSKSQHNRKTLIEQAIAKKPGGVNKLRHISRKTWRRWLNEKKPKTKKYF</sequence>
<comment type="caution">
    <text evidence="1">The sequence shown here is derived from an EMBL/GenBank/DDBJ whole genome shotgun (WGS) entry which is preliminary data.</text>
</comment>
<name>A0ABS6IVH5_9LACO</name>
<dbReference type="Proteomes" id="UP001196248">
    <property type="component" value="Unassembled WGS sequence"/>
</dbReference>
<keyword evidence="1" id="KW-0255">Endonuclease</keyword>
<organism evidence="1 2">
    <name type="scientific">Limosilactobacillus portuensis</name>
    <dbReference type="NCBI Taxonomy" id="2742601"/>
    <lineage>
        <taxon>Bacteria</taxon>
        <taxon>Bacillati</taxon>
        <taxon>Bacillota</taxon>
        <taxon>Bacilli</taxon>
        <taxon>Lactobacillales</taxon>
        <taxon>Lactobacillaceae</taxon>
        <taxon>Limosilactobacillus</taxon>
    </lineage>
</organism>
<proteinExistence type="predicted"/>
<gene>
    <name evidence="1" type="ORF">KSL82_06315</name>
</gene>
<keyword evidence="1" id="KW-0378">Hydrolase</keyword>
<keyword evidence="1" id="KW-0540">Nuclease</keyword>
<keyword evidence="2" id="KW-1185">Reference proteome</keyword>
<dbReference type="RefSeq" id="WP_216972319.1">
    <property type="nucleotide sequence ID" value="NZ_JAHPJJ010000013.1"/>
</dbReference>
<reference evidence="1 2" key="1">
    <citation type="submission" date="2021-06" db="EMBL/GenBank/DDBJ databases">
        <title>Limosilactobacillus angelus sp. nov., isolated from the human vagina.</title>
        <authorList>
            <person name="Chen Y.-S."/>
        </authorList>
    </citation>
    <scope>NUCLEOTIDE SEQUENCE [LARGE SCALE GENOMIC DNA]</scope>
    <source>
        <strain evidence="1 2">P5L02</strain>
    </source>
</reference>